<gene>
    <name evidence="6" type="primary">RvY_07172-1</name>
    <name evidence="6" type="synonym">RvY_07172.1</name>
    <name evidence="6" type="ORF">RvY_07172</name>
</gene>
<dbReference type="GO" id="GO:0005783">
    <property type="term" value="C:endoplasmic reticulum"/>
    <property type="evidence" value="ECO:0007669"/>
    <property type="project" value="TreeGrafter"/>
</dbReference>
<keyword evidence="4" id="KW-0812">Transmembrane</keyword>
<comment type="caution">
    <text evidence="6">The sequence shown here is derived from an EMBL/GenBank/DDBJ whole genome shotgun (WGS) entry which is preliminary data.</text>
</comment>
<evidence type="ECO:0000313" key="6">
    <source>
        <dbReference type="EMBL" id="GAU95574.1"/>
    </source>
</evidence>
<feature type="transmembrane region" description="Helical" evidence="4">
    <location>
        <begin position="18"/>
        <end position="45"/>
    </location>
</feature>
<protein>
    <recommendedName>
        <fullName evidence="5">Phospholipid/glycerol acyltransferase domain-containing protein</fullName>
    </recommendedName>
</protein>
<accession>A0A1D1V145</accession>
<evidence type="ECO:0000256" key="4">
    <source>
        <dbReference type="SAM" id="Phobius"/>
    </source>
</evidence>
<keyword evidence="2" id="KW-0808">Transferase</keyword>
<reference evidence="6 7" key="1">
    <citation type="journal article" date="2016" name="Nat. Commun.">
        <title>Extremotolerant tardigrade genome and improved radiotolerance of human cultured cells by tardigrade-unique protein.</title>
        <authorList>
            <person name="Hashimoto T."/>
            <person name="Horikawa D.D."/>
            <person name="Saito Y."/>
            <person name="Kuwahara H."/>
            <person name="Kozuka-Hata H."/>
            <person name="Shin-I T."/>
            <person name="Minakuchi Y."/>
            <person name="Ohishi K."/>
            <person name="Motoyama A."/>
            <person name="Aizu T."/>
            <person name="Enomoto A."/>
            <person name="Kondo K."/>
            <person name="Tanaka S."/>
            <person name="Hara Y."/>
            <person name="Koshikawa S."/>
            <person name="Sagara H."/>
            <person name="Miura T."/>
            <person name="Yokobori S."/>
            <person name="Miyagawa K."/>
            <person name="Suzuki Y."/>
            <person name="Kubo T."/>
            <person name="Oyama M."/>
            <person name="Kohara Y."/>
            <person name="Fujiyama A."/>
            <person name="Arakawa K."/>
            <person name="Katayama T."/>
            <person name="Toyoda A."/>
            <person name="Kunieda T."/>
        </authorList>
    </citation>
    <scope>NUCLEOTIDE SEQUENCE [LARGE SCALE GENOMIC DNA]</scope>
    <source>
        <strain evidence="6 7">YOKOZUNA-1</strain>
    </source>
</reference>
<dbReference type="PANTHER" id="PTHR10983">
    <property type="entry name" value="1-ACYLGLYCEROL-3-PHOSPHATE ACYLTRANSFERASE-RELATED"/>
    <property type="match status" value="1"/>
</dbReference>
<evidence type="ECO:0000313" key="7">
    <source>
        <dbReference type="Proteomes" id="UP000186922"/>
    </source>
</evidence>
<evidence type="ECO:0000259" key="5">
    <source>
        <dbReference type="SMART" id="SM00563"/>
    </source>
</evidence>
<feature type="transmembrane region" description="Helical" evidence="4">
    <location>
        <begin position="313"/>
        <end position="333"/>
    </location>
</feature>
<evidence type="ECO:0000256" key="1">
    <source>
        <dbReference type="ARBA" id="ARBA00008655"/>
    </source>
</evidence>
<keyword evidence="3" id="KW-0012">Acyltransferase</keyword>
<keyword evidence="4" id="KW-1133">Transmembrane helix</keyword>
<dbReference type="OrthoDB" id="186786at2759"/>
<dbReference type="Pfam" id="PF16076">
    <property type="entry name" value="Acyltransf_C"/>
    <property type="match status" value="1"/>
</dbReference>
<feature type="transmembrane region" description="Helical" evidence="4">
    <location>
        <begin position="339"/>
        <end position="359"/>
    </location>
</feature>
<sequence>MESPAAASRIPVLGRIRGFMFCILMILSSSLGAVFVLFPTLPLILINRKLWRWLVDHIIAVWESYPIALLHIMCGVEVTVFGDEINPAENSMIIMNHRTRLDWLFLWTALFPHALPRHKIILKKDLKFLPGSGWSMQTAGFLFLDRKWENDQILFKDSVEYIKHDGRKVNMLLFPEGTDLNPKSRGRSDAFALTNGRPKLEHCLYPRVRGFTFLYETMRKNDLLDAIYDIAVVYPEDIIQSEKDLFTKGPPRSIYFHVKRYAVSELPSPDSQPELEQWLFDCWARKDVQLGEFYSRLAFSDNLQGRRLNDIPLLYLSVIVWSFAVCFWIWLIWSSFLALAYFVVAGIVYTLITFKLNGIDRYELARFRRELAL</sequence>
<dbReference type="CDD" id="cd07990">
    <property type="entry name" value="LPLAT_LCLAT1-like"/>
    <property type="match status" value="1"/>
</dbReference>
<dbReference type="SUPFAM" id="SSF69593">
    <property type="entry name" value="Glycerol-3-phosphate (1)-acyltransferase"/>
    <property type="match status" value="1"/>
</dbReference>
<dbReference type="PANTHER" id="PTHR10983:SF16">
    <property type="entry name" value="LYSOCARDIOLIPIN ACYLTRANSFERASE 1"/>
    <property type="match status" value="1"/>
</dbReference>
<evidence type="ECO:0000256" key="2">
    <source>
        <dbReference type="ARBA" id="ARBA00022679"/>
    </source>
</evidence>
<keyword evidence="7" id="KW-1185">Reference proteome</keyword>
<dbReference type="STRING" id="947166.A0A1D1V145"/>
<proteinExistence type="inferred from homology"/>
<dbReference type="AlphaFoldDB" id="A0A1D1V145"/>
<keyword evidence="4" id="KW-0472">Membrane</keyword>
<dbReference type="GO" id="GO:0036149">
    <property type="term" value="P:phosphatidylinositol acyl-chain remodeling"/>
    <property type="evidence" value="ECO:0007669"/>
    <property type="project" value="TreeGrafter"/>
</dbReference>
<dbReference type="SMART" id="SM00563">
    <property type="entry name" value="PlsC"/>
    <property type="match status" value="1"/>
</dbReference>
<organism evidence="6 7">
    <name type="scientific">Ramazzottius varieornatus</name>
    <name type="common">Water bear</name>
    <name type="synonym">Tardigrade</name>
    <dbReference type="NCBI Taxonomy" id="947166"/>
    <lineage>
        <taxon>Eukaryota</taxon>
        <taxon>Metazoa</taxon>
        <taxon>Ecdysozoa</taxon>
        <taxon>Tardigrada</taxon>
        <taxon>Eutardigrada</taxon>
        <taxon>Parachela</taxon>
        <taxon>Hypsibioidea</taxon>
        <taxon>Ramazzottiidae</taxon>
        <taxon>Ramazzottius</taxon>
    </lineage>
</organism>
<dbReference type="InterPro" id="IPR002123">
    <property type="entry name" value="Plipid/glycerol_acylTrfase"/>
</dbReference>
<dbReference type="InterPro" id="IPR032098">
    <property type="entry name" value="Acyltransf_C"/>
</dbReference>
<name>A0A1D1V145_RAMVA</name>
<dbReference type="EMBL" id="BDGG01000003">
    <property type="protein sequence ID" value="GAU95574.1"/>
    <property type="molecule type" value="Genomic_DNA"/>
</dbReference>
<comment type="similarity">
    <text evidence="1">Belongs to the 1-acyl-sn-glycerol-3-phosphate acyltransferase family.</text>
</comment>
<evidence type="ECO:0000256" key="3">
    <source>
        <dbReference type="ARBA" id="ARBA00023315"/>
    </source>
</evidence>
<dbReference type="Pfam" id="PF01553">
    <property type="entry name" value="Acyltransferase"/>
    <property type="match status" value="1"/>
</dbReference>
<dbReference type="GO" id="GO:0016746">
    <property type="term" value="F:acyltransferase activity"/>
    <property type="evidence" value="ECO:0007669"/>
    <property type="project" value="UniProtKB-KW"/>
</dbReference>
<dbReference type="Proteomes" id="UP000186922">
    <property type="component" value="Unassembled WGS sequence"/>
</dbReference>
<feature type="domain" description="Phospholipid/glycerol acyltransferase" evidence="5">
    <location>
        <begin position="91"/>
        <end position="212"/>
    </location>
</feature>